<keyword evidence="6" id="KW-0442">Lipid degradation</keyword>
<keyword evidence="10" id="KW-1185">Reference proteome</keyword>
<organism evidence="9 10">
    <name type="scientific">Erythroxylum novogranatense</name>
    <dbReference type="NCBI Taxonomy" id="1862640"/>
    <lineage>
        <taxon>Eukaryota</taxon>
        <taxon>Viridiplantae</taxon>
        <taxon>Streptophyta</taxon>
        <taxon>Embryophyta</taxon>
        <taxon>Tracheophyta</taxon>
        <taxon>Spermatophyta</taxon>
        <taxon>Magnoliopsida</taxon>
        <taxon>eudicotyledons</taxon>
        <taxon>Gunneridae</taxon>
        <taxon>Pentapetalae</taxon>
        <taxon>rosids</taxon>
        <taxon>fabids</taxon>
        <taxon>Malpighiales</taxon>
        <taxon>Erythroxylaceae</taxon>
        <taxon>Erythroxylum</taxon>
    </lineage>
</organism>
<dbReference type="Proteomes" id="UP001159364">
    <property type="component" value="Linkage Group LG03"/>
</dbReference>
<comment type="caution">
    <text evidence="9">The sequence shown here is derived from an EMBL/GenBank/DDBJ whole genome shotgun (WGS) entry which is preliminary data.</text>
</comment>
<dbReference type="InterPro" id="IPR051238">
    <property type="entry name" value="GDSL_esterase/lipase"/>
</dbReference>
<feature type="signal peptide" evidence="8">
    <location>
        <begin position="1"/>
        <end position="23"/>
    </location>
</feature>
<evidence type="ECO:0000256" key="1">
    <source>
        <dbReference type="ARBA" id="ARBA00004613"/>
    </source>
</evidence>
<reference evidence="9 10" key="1">
    <citation type="submission" date="2021-09" db="EMBL/GenBank/DDBJ databases">
        <title>Genomic insights and catalytic innovation underlie evolution of tropane alkaloids biosynthesis.</title>
        <authorList>
            <person name="Wang Y.-J."/>
            <person name="Tian T."/>
            <person name="Huang J.-P."/>
            <person name="Huang S.-X."/>
        </authorList>
    </citation>
    <scope>NUCLEOTIDE SEQUENCE [LARGE SCALE GENOMIC DNA]</scope>
    <source>
        <strain evidence="9">KIB-2018</strain>
        <tissue evidence="9">Leaf</tissue>
    </source>
</reference>
<proteinExistence type="inferred from homology"/>
<comment type="similarity">
    <text evidence="2">Belongs to the 'GDSL' lipolytic enzyme family.</text>
</comment>
<dbReference type="InterPro" id="IPR001087">
    <property type="entry name" value="GDSL"/>
</dbReference>
<keyword evidence="7" id="KW-0443">Lipid metabolism</keyword>
<evidence type="ECO:0008006" key="11">
    <source>
        <dbReference type="Google" id="ProtNLM"/>
    </source>
</evidence>
<evidence type="ECO:0000256" key="5">
    <source>
        <dbReference type="ARBA" id="ARBA00022801"/>
    </source>
</evidence>
<evidence type="ECO:0000256" key="2">
    <source>
        <dbReference type="ARBA" id="ARBA00008668"/>
    </source>
</evidence>
<name>A0AAV8TTG9_9ROSI</name>
<keyword evidence="4 8" id="KW-0732">Signal</keyword>
<dbReference type="GO" id="GO:0016788">
    <property type="term" value="F:hydrolase activity, acting on ester bonds"/>
    <property type="evidence" value="ECO:0007669"/>
    <property type="project" value="InterPro"/>
</dbReference>
<evidence type="ECO:0000313" key="9">
    <source>
        <dbReference type="EMBL" id="KAJ8770207.1"/>
    </source>
</evidence>
<evidence type="ECO:0000256" key="4">
    <source>
        <dbReference type="ARBA" id="ARBA00022729"/>
    </source>
</evidence>
<dbReference type="AlphaFoldDB" id="A0AAV8TTG9"/>
<gene>
    <name evidence="9" type="ORF">K2173_011548</name>
</gene>
<dbReference type="PANTHER" id="PTHR45650">
    <property type="entry name" value="GDSL-LIKE LIPASE/ACYLHYDROLASE-RELATED"/>
    <property type="match status" value="1"/>
</dbReference>
<dbReference type="InterPro" id="IPR036514">
    <property type="entry name" value="SGNH_hydro_sf"/>
</dbReference>
<evidence type="ECO:0000256" key="3">
    <source>
        <dbReference type="ARBA" id="ARBA00022525"/>
    </source>
</evidence>
<comment type="subcellular location">
    <subcellularLocation>
        <location evidence="1">Secreted</location>
    </subcellularLocation>
</comment>
<dbReference type="Gene3D" id="3.40.50.1110">
    <property type="entry name" value="SGNH hydrolase"/>
    <property type="match status" value="1"/>
</dbReference>
<dbReference type="EMBL" id="JAIWQS010000003">
    <property type="protein sequence ID" value="KAJ8770207.1"/>
    <property type="molecule type" value="Genomic_DNA"/>
</dbReference>
<keyword evidence="5" id="KW-0378">Hydrolase</keyword>
<accession>A0AAV8TTG9</accession>
<keyword evidence="3" id="KW-0964">Secreted</keyword>
<dbReference type="Pfam" id="PF00657">
    <property type="entry name" value="Lipase_GDSL"/>
    <property type="match status" value="1"/>
</dbReference>
<feature type="chain" id="PRO_5043798809" description="GDSL esterase/lipase" evidence="8">
    <location>
        <begin position="24"/>
        <end position="197"/>
    </location>
</feature>
<evidence type="ECO:0000256" key="6">
    <source>
        <dbReference type="ARBA" id="ARBA00022963"/>
    </source>
</evidence>
<evidence type="ECO:0000313" key="10">
    <source>
        <dbReference type="Proteomes" id="UP001159364"/>
    </source>
</evidence>
<dbReference type="GO" id="GO:0016042">
    <property type="term" value="P:lipid catabolic process"/>
    <property type="evidence" value="ECO:0007669"/>
    <property type="project" value="UniProtKB-KW"/>
</dbReference>
<protein>
    <recommendedName>
        <fullName evidence="11">GDSL esterase/lipase</fullName>
    </recommendedName>
</protein>
<evidence type="ECO:0000256" key="7">
    <source>
        <dbReference type="ARBA" id="ARBA00023098"/>
    </source>
</evidence>
<sequence length="197" mass="22056">MALQTRLFYVLVLSLSFCVASYGKPQVPCYFIFGASYYDNGNNNGLVTTARSNFLPYGIDFPKGATGRFSNGRNTPDFLAKLLGFNSSIPPFAAVKDDKDMLIGGARYAMEAQHHQRTVSRIGEVLASGNSSAAKDHLSKCLYSVAMGDNDYMNNYFKPKFYSTSKKYTPEQYASVLIQEYELQLRDLRSQMPRVVK</sequence>
<dbReference type="PANTHER" id="PTHR45650:SF80">
    <property type="entry name" value="FINGER PROTEIN, PUTATIVE-RELATED"/>
    <property type="match status" value="1"/>
</dbReference>
<evidence type="ECO:0000256" key="8">
    <source>
        <dbReference type="SAM" id="SignalP"/>
    </source>
</evidence>
<dbReference type="GO" id="GO:0005576">
    <property type="term" value="C:extracellular region"/>
    <property type="evidence" value="ECO:0007669"/>
    <property type="project" value="UniProtKB-SubCell"/>
</dbReference>